<dbReference type="AlphaFoldDB" id="A0A2S0VUW8"/>
<dbReference type="KEGG" id="cate:C2869_16305"/>
<dbReference type="EMBL" id="CP026604">
    <property type="protein sequence ID" value="AWB67890.1"/>
    <property type="molecule type" value="Genomic_DNA"/>
</dbReference>
<evidence type="ECO:0000313" key="2">
    <source>
        <dbReference type="Proteomes" id="UP000244441"/>
    </source>
</evidence>
<evidence type="ECO:0000313" key="1">
    <source>
        <dbReference type="EMBL" id="AWB67890.1"/>
    </source>
</evidence>
<accession>A0A2S0VUW8</accession>
<dbReference type="RefSeq" id="WP_108603956.1">
    <property type="nucleotide sequence ID" value="NZ_CP026604.1"/>
</dbReference>
<reference evidence="1 2" key="1">
    <citation type="submission" date="2018-01" db="EMBL/GenBank/DDBJ databases">
        <title>Genome sequence of a Cantenovulum-like bacteria.</title>
        <authorList>
            <person name="Tan W.R."/>
            <person name="Lau N.-S."/>
            <person name="Go F."/>
            <person name="Amirul A.-A.A."/>
        </authorList>
    </citation>
    <scope>NUCLEOTIDE SEQUENCE [LARGE SCALE GENOMIC DNA]</scope>
    <source>
        <strain evidence="1 2">CCB-QB4</strain>
    </source>
</reference>
<keyword evidence="2" id="KW-1185">Reference proteome</keyword>
<gene>
    <name evidence="1" type="ORF">C2869_16305</name>
</gene>
<protein>
    <submittedName>
        <fullName evidence="1">Uncharacterized protein</fullName>
    </submittedName>
</protein>
<name>A0A2S0VUW8_9ALTE</name>
<proteinExistence type="predicted"/>
<organism evidence="1 2">
    <name type="scientific">Saccharobesus litoralis</name>
    <dbReference type="NCBI Taxonomy" id="2172099"/>
    <lineage>
        <taxon>Bacteria</taxon>
        <taxon>Pseudomonadati</taxon>
        <taxon>Pseudomonadota</taxon>
        <taxon>Gammaproteobacteria</taxon>
        <taxon>Alteromonadales</taxon>
        <taxon>Alteromonadaceae</taxon>
        <taxon>Saccharobesus</taxon>
    </lineage>
</organism>
<sequence length="249" mass="29454">MTESTYLIAKTACKKCGGVWRYKDRSCVGCKKRRSSEQYTEKLNEQGKTRAVKVWSNAFKAGDIYYQSNQSCKSCGKTLRYVSSRECVACSLESSSQRWESTRSLIKAPSRAILFQQMQEAENKEEWLKRSLNSFPRQALMIEKIYKNQGSKEWLRHYNKQKTYYDFEYSEFYKRYEVAKTLYDRAPHQPLYKKRLKIAEYLLSKLTYFHSHEKFPSKFDVFDPEIDSPETMLEEICDYENALKKAGCI</sequence>
<dbReference type="Proteomes" id="UP000244441">
    <property type="component" value="Chromosome"/>
</dbReference>